<dbReference type="GO" id="GO:0003713">
    <property type="term" value="F:transcription coactivator activity"/>
    <property type="evidence" value="ECO:0007669"/>
    <property type="project" value="TreeGrafter"/>
</dbReference>
<dbReference type="GO" id="GO:0004402">
    <property type="term" value="F:histone acetyltransferase activity"/>
    <property type="evidence" value="ECO:0007669"/>
    <property type="project" value="InterPro"/>
</dbReference>
<comment type="subcellular location">
    <subcellularLocation>
        <location evidence="1">Nucleus</location>
    </subcellularLocation>
</comment>
<dbReference type="InterPro" id="IPR013178">
    <property type="entry name" value="Histone_AcTrfase_Rtt109/CBP"/>
</dbReference>
<dbReference type="PANTHER" id="PTHR13808:SF1">
    <property type="entry name" value="HISTONE ACETYLTRANSFERASE"/>
    <property type="match status" value="1"/>
</dbReference>
<feature type="domain" description="CBP/p300-type HAT" evidence="9">
    <location>
        <begin position="1"/>
        <end position="113"/>
    </location>
</feature>
<evidence type="ECO:0000256" key="2">
    <source>
        <dbReference type="ARBA" id="ARBA00013184"/>
    </source>
</evidence>
<dbReference type="GO" id="GO:0005667">
    <property type="term" value="C:transcription regulator complex"/>
    <property type="evidence" value="ECO:0007669"/>
    <property type="project" value="TreeGrafter"/>
</dbReference>
<keyword evidence="11" id="KW-1185">Reference proteome</keyword>
<comment type="catalytic activity">
    <reaction evidence="8">
        <text>L-lysyl-[protein] + acetyl-CoA = N(6)-acetyl-L-lysyl-[protein] + CoA + H(+)</text>
        <dbReference type="Rhea" id="RHEA:45948"/>
        <dbReference type="Rhea" id="RHEA-COMP:9752"/>
        <dbReference type="Rhea" id="RHEA-COMP:10731"/>
        <dbReference type="ChEBI" id="CHEBI:15378"/>
        <dbReference type="ChEBI" id="CHEBI:29969"/>
        <dbReference type="ChEBI" id="CHEBI:57287"/>
        <dbReference type="ChEBI" id="CHEBI:57288"/>
        <dbReference type="ChEBI" id="CHEBI:61930"/>
        <dbReference type="EC" id="2.3.1.48"/>
    </reaction>
</comment>
<dbReference type="GO" id="GO:0031490">
    <property type="term" value="F:chromatin DNA binding"/>
    <property type="evidence" value="ECO:0007669"/>
    <property type="project" value="TreeGrafter"/>
</dbReference>
<dbReference type="EC" id="2.3.1.48" evidence="2"/>
<evidence type="ECO:0000259" key="9">
    <source>
        <dbReference type="PROSITE" id="PS51727"/>
    </source>
</evidence>
<evidence type="ECO:0000256" key="4">
    <source>
        <dbReference type="ARBA" id="ARBA00022853"/>
    </source>
</evidence>
<comment type="caution">
    <text evidence="10">The sequence shown here is derived from an EMBL/GenBank/DDBJ whole genome shotgun (WGS) entry which is preliminary data.</text>
</comment>
<dbReference type="PANTHER" id="PTHR13808">
    <property type="entry name" value="CBP/P300-RELATED"/>
    <property type="match status" value="1"/>
</dbReference>
<keyword evidence="3" id="KW-0808">Transferase</keyword>
<keyword evidence="4" id="KW-0156">Chromatin regulator</keyword>
<sequence>MIEQIKHWGFDKYNSSIGVDSSPVNLNDQVKCLMTMQEKAREEKIVVKFSNLYDKLFMPNGDNNTKVIAARLPYFEGDYRSAVAENMIKKIAHEVEETLDNKLIDIEVKSLCL</sequence>
<evidence type="ECO:0000256" key="8">
    <source>
        <dbReference type="ARBA" id="ARBA00048017"/>
    </source>
</evidence>
<evidence type="ECO:0000256" key="1">
    <source>
        <dbReference type="ARBA" id="ARBA00004123"/>
    </source>
</evidence>
<name>A0AAW1LLA9_SAPOF</name>
<evidence type="ECO:0000256" key="5">
    <source>
        <dbReference type="ARBA" id="ARBA00023015"/>
    </source>
</evidence>
<evidence type="ECO:0000256" key="3">
    <source>
        <dbReference type="ARBA" id="ARBA00022679"/>
    </source>
</evidence>
<protein>
    <recommendedName>
        <fullName evidence="2">histone acetyltransferase</fullName>
        <ecNumber evidence="2">2.3.1.48</ecNumber>
    </recommendedName>
</protein>
<evidence type="ECO:0000256" key="7">
    <source>
        <dbReference type="ARBA" id="ARBA00023242"/>
    </source>
</evidence>
<proteinExistence type="predicted"/>
<dbReference type="EMBL" id="JBDFQZ010000004">
    <property type="protein sequence ID" value="KAK9734221.1"/>
    <property type="molecule type" value="Genomic_DNA"/>
</dbReference>
<organism evidence="10 11">
    <name type="scientific">Saponaria officinalis</name>
    <name type="common">Common soapwort</name>
    <name type="synonym">Lychnis saponaria</name>
    <dbReference type="NCBI Taxonomy" id="3572"/>
    <lineage>
        <taxon>Eukaryota</taxon>
        <taxon>Viridiplantae</taxon>
        <taxon>Streptophyta</taxon>
        <taxon>Embryophyta</taxon>
        <taxon>Tracheophyta</taxon>
        <taxon>Spermatophyta</taxon>
        <taxon>Magnoliopsida</taxon>
        <taxon>eudicotyledons</taxon>
        <taxon>Gunneridae</taxon>
        <taxon>Pentapetalae</taxon>
        <taxon>Caryophyllales</taxon>
        <taxon>Caryophyllaceae</taxon>
        <taxon>Caryophylleae</taxon>
        <taxon>Saponaria</taxon>
    </lineage>
</organism>
<keyword evidence="5" id="KW-0805">Transcription regulation</keyword>
<accession>A0AAW1LLA9</accession>
<dbReference type="AlphaFoldDB" id="A0AAW1LLA9"/>
<gene>
    <name evidence="10" type="ORF">RND81_04G123800</name>
</gene>
<evidence type="ECO:0000256" key="6">
    <source>
        <dbReference type="ARBA" id="ARBA00023163"/>
    </source>
</evidence>
<dbReference type="PROSITE" id="PS51727">
    <property type="entry name" value="CBP_P300_HAT"/>
    <property type="match status" value="1"/>
</dbReference>
<keyword evidence="6" id="KW-0804">Transcription</keyword>
<evidence type="ECO:0000313" key="11">
    <source>
        <dbReference type="Proteomes" id="UP001443914"/>
    </source>
</evidence>
<evidence type="ECO:0000313" key="10">
    <source>
        <dbReference type="EMBL" id="KAK9734221.1"/>
    </source>
</evidence>
<keyword evidence="7" id="KW-0539">Nucleus</keyword>
<reference evidence="10" key="1">
    <citation type="submission" date="2024-03" db="EMBL/GenBank/DDBJ databases">
        <title>WGS assembly of Saponaria officinalis var. Norfolk2.</title>
        <authorList>
            <person name="Jenkins J."/>
            <person name="Shu S."/>
            <person name="Grimwood J."/>
            <person name="Barry K."/>
            <person name="Goodstein D."/>
            <person name="Schmutz J."/>
            <person name="Leebens-Mack J."/>
            <person name="Osbourn A."/>
        </authorList>
    </citation>
    <scope>NUCLEOTIDE SEQUENCE [LARGE SCALE GENOMIC DNA]</scope>
    <source>
        <strain evidence="10">JIC</strain>
    </source>
</reference>
<dbReference type="GO" id="GO:0045944">
    <property type="term" value="P:positive regulation of transcription by RNA polymerase II"/>
    <property type="evidence" value="ECO:0007669"/>
    <property type="project" value="TreeGrafter"/>
</dbReference>
<dbReference type="Proteomes" id="UP001443914">
    <property type="component" value="Unassembled WGS sequence"/>
</dbReference>
<dbReference type="GO" id="GO:0005634">
    <property type="term" value="C:nucleus"/>
    <property type="evidence" value="ECO:0007669"/>
    <property type="project" value="UniProtKB-SubCell"/>
</dbReference>
<dbReference type="InterPro" id="IPR031162">
    <property type="entry name" value="CBP_P300_HAT"/>
</dbReference>
<dbReference type="GO" id="GO:0000123">
    <property type="term" value="C:histone acetyltransferase complex"/>
    <property type="evidence" value="ECO:0007669"/>
    <property type="project" value="TreeGrafter"/>
</dbReference>